<dbReference type="AlphaFoldDB" id="A0AAV4Y2A7"/>
<evidence type="ECO:0000313" key="1">
    <source>
        <dbReference type="EMBL" id="GIZ00126.1"/>
    </source>
</evidence>
<protein>
    <submittedName>
        <fullName evidence="1">Uncharacterized protein</fullName>
    </submittedName>
</protein>
<reference evidence="1 2" key="1">
    <citation type="submission" date="2021-06" db="EMBL/GenBank/DDBJ databases">
        <title>Caerostris extrusa draft genome.</title>
        <authorList>
            <person name="Kono N."/>
            <person name="Arakawa K."/>
        </authorList>
    </citation>
    <scope>NUCLEOTIDE SEQUENCE [LARGE SCALE GENOMIC DNA]</scope>
</reference>
<sequence>MRNGTGPRAYGLKAPALIEPSSGRSESLIFGLRTLHPPSVHRVIFEIGNVRKAYHCACIQLDRRWIIVSTN</sequence>
<organism evidence="1 2">
    <name type="scientific">Caerostris extrusa</name>
    <name type="common">Bark spider</name>
    <name type="synonym">Caerostris bankana</name>
    <dbReference type="NCBI Taxonomy" id="172846"/>
    <lineage>
        <taxon>Eukaryota</taxon>
        <taxon>Metazoa</taxon>
        <taxon>Ecdysozoa</taxon>
        <taxon>Arthropoda</taxon>
        <taxon>Chelicerata</taxon>
        <taxon>Arachnida</taxon>
        <taxon>Araneae</taxon>
        <taxon>Araneomorphae</taxon>
        <taxon>Entelegynae</taxon>
        <taxon>Araneoidea</taxon>
        <taxon>Araneidae</taxon>
        <taxon>Caerostris</taxon>
    </lineage>
</organism>
<proteinExistence type="predicted"/>
<evidence type="ECO:0000313" key="2">
    <source>
        <dbReference type="Proteomes" id="UP001054945"/>
    </source>
</evidence>
<comment type="caution">
    <text evidence="1">The sequence shown here is derived from an EMBL/GenBank/DDBJ whole genome shotgun (WGS) entry which is preliminary data.</text>
</comment>
<gene>
    <name evidence="1" type="ORF">CEXT_570721</name>
</gene>
<name>A0AAV4Y2A7_CAEEX</name>
<dbReference type="Proteomes" id="UP001054945">
    <property type="component" value="Unassembled WGS sequence"/>
</dbReference>
<keyword evidence="2" id="KW-1185">Reference proteome</keyword>
<dbReference type="EMBL" id="BPLR01001123">
    <property type="protein sequence ID" value="GIZ00126.1"/>
    <property type="molecule type" value="Genomic_DNA"/>
</dbReference>
<accession>A0AAV4Y2A7</accession>